<dbReference type="AlphaFoldDB" id="A0A7J0CND0"/>
<proteinExistence type="predicted"/>
<evidence type="ECO:0000313" key="1">
    <source>
        <dbReference type="EMBL" id="GFN03444.1"/>
    </source>
</evidence>
<evidence type="ECO:0000313" key="2">
    <source>
        <dbReference type="Proteomes" id="UP000498740"/>
    </source>
</evidence>
<reference evidence="1 2" key="1">
    <citation type="submission" date="2020-05" db="EMBL/GenBank/DDBJ databases">
        <title>Whole genome shotgun sequence of Streptomyces microflavus NBRC 13062.</title>
        <authorList>
            <person name="Komaki H."/>
            <person name="Tamura T."/>
        </authorList>
    </citation>
    <scope>NUCLEOTIDE SEQUENCE [LARGE SCALE GENOMIC DNA]</scope>
    <source>
        <strain evidence="1 2">NBRC 13062</strain>
    </source>
</reference>
<sequence length="92" mass="9843">MGRTREAYVEQESALALTKSPSVMTRALIAVDRAVCVRADGDPATAADLAVSAWLQLPAAYRDGLVRSRVESLCRSLPGRPGSTLRDALTSR</sequence>
<comment type="caution">
    <text evidence="1">The sequence shown here is derived from an EMBL/GenBank/DDBJ whole genome shotgun (WGS) entry which is preliminary data.</text>
</comment>
<name>A0A7J0CND0_STRMI</name>
<organism evidence="1 2">
    <name type="scientific">Streptomyces microflavus</name>
    <name type="common">Streptomyces lipmanii</name>
    <dbReference type="NCBI Taxonomy" id="1919"/>
    <lineage>
        <taxon>Bacteria</taxon>
        <taxon>Bacillati</taxon>
        <taxon>Actinomycetota</taxon>
        <taxon>Actinomycetes</taxon>
        <taxon>Kitasatosporales</taxon>
        <taxon>Streptomycetaceae</taxon>
        <taxon>Streptomyces</taxon>
    </lineage>
</organism>
<protein>
    <submittedName>
        <fullName evidence="1">Uncharacterized protein</fullName>
    </submittedName>
</protein>
<gene>
    <name evidence="1" type="ORF">Smic_20000</name>
</gene>
<accession>A0A7J0CND0</accession>
<dbReference type="Proteomes" id="UP000498740">
    <property type="component" value="Unassembled WGS sequence"/>
</dbReference>
<dbReference type="EMBL" id="BLWD01000001">
    <property type="protein sequence ID" value="GFN03444.1"/>
    <property type="molecule type" value="Genomic_DNA"/>
</dbReference>